<evidence type="ECO:0000256" key="1">
    <source>
        <dbReference type="ARBA" id="ARBA00022714"/>
    </source>
</evidence>
<dbReference type="SMART" id="SM00704">
    <property type="entry name" value="ZnF_CDGSH"/>
    <property type="match status" value="1"/>
</dbReference>
<dbReference type="Proteomes" id="UP001211065">
    <property type="component" value="Unassembled WGS sequence"/>
</dbReference>
<dbReference type="InterPro" id="IPR018967">
    <property type="entry name" value="FeS-contain_CDGSH-typ"/>
</dbReference>
<dbReference type="GO" id="GO:0046872">
    <property type="term" value="F:metal ion binding"/>
    <property type="evidence" value="ECO:0007669"/>
    <property type="project" value="UniProtKB-KW"/>
</dbReference>
<protein>
    <recommendedName>
        <fullName evidence="6">Iron-binding zinc finger CDGSH type domain-containing protein</fullName>
    </recommendedName>
</protein>
<evidence type="ECO:0000313" key="8">
    <source>
        <dbReference type="Proteomes" id="UP001211065"/>
    </source>
</evidence>
<evidence type="ECO:0000256" key="2">
    <source>
        <dbReference type="ARBA" id="ARBA00022723"/>
    </source>
</evidence>
<proteinExistence type="predicted"/>
<dbReference type="PANTHER" id="PTHR46491:SF3">
    <property type="entry name" value="CDGSH IRON-SULFUR DOMAIN-CONTAINING PROTEIN 3, MITOCHONDRIAL"/>
    <property type="match status" value="1"/>
</dbReference>
<organism evidence="7 8">
    <name type="scientific">Clydaea vesicula</name>
    <dbReference type="NCBI Taxonomy" id="447962"/>
    <lineage>
        <taxon>Eukaryota</taxon>
        <taxon>Fungi</taxon>
        <taxon>Fungi incertae sedis</taxon>
        <taxon>Chytridiomycota</taxon>
        <taxon>Chytridiomycota incertae sedis</taxon>
        <taxon>Chytridiomycetes</taxon>
        <taxon>Lobulomycetales</taxon>
        <taxon>Lobulomycetaceae</taxon>
        <taxon>Clydaea</taxon>
    </lineage>
</organism>
<dbReference type="PANTHER" id="PTHR46491">
    <property type="entry name" value="CDGSH IRON SULFUR DOMAIN PROTEIN HOMOLOG"/>
    <property type="match status" value="1"/>
</dbReference>
<keyword evidence="3" id="KW-0408">Iron</keyword>
<comment type="cofactor">
    <cofactor evidence="5">
        <name>[2Fe-2S] cluster</name>
        <dbReference type="ChEBI" id="CHEBI:190135"/>
    </cofactor>
</comment>
<evidence type="ECO:0000313" key="7">
    <source>
        <dbReference type="EMBL" id="KAJ3215985.1"/>
    </source>
</evidence>
<comment type="caution">
    <text evidence="7">The sequence shown here is derived from an EMBL/GenBank/DDBJ whole genome shotgun (WGS) entry which is preliminary data.</text>
</comment>
<dbReference type="InterPro" id="IPR042216">
    <property type="entry name" value="MitoNEET_CISD"/>
</dbReference>
<keyword evidence="8" id="KW-1185">Reference proteome</keyword>
<sequence length="79" mass="9258">MDIEDYNSNPKYPSCKNYCPFTMRDLIPNTIKNWCTCGLSKNQPWCDYSHIGTSFKPLKWVVPEKNQTLYSICGKLLKF</sequence>
<evidence type="ECO:0000259" key="6">
    <source>
        <dbReference type="SMART" id="SM00704"/>
    </source>
</evidence>
<evidence type="ECO:0000256" key="4">
    <source>
        <dbReference type="ARBA" id="ARBA00023014"/>
    </source>
</evidence>
<keyword evidence="2" id="KW-0479">Metal-binding</keyword>
<feature type="domain" description="Iron-binding zinc finger CDGSH type" evidence="6">
    <location>
        <begin position="26"/>
        <end position="56"/>
    </location>
</feature>
<evidence type="ECO:0000256" key="3">
    <source>
        <dbReference type="ARBA" id="ARBA00023004"/>
    </source>
</evidence>
<dbReference type="AlphaFoldDB" id="A0AAD5XUJ0"/>
<dbReference type="Gene3D" id="3.40.5.90">
    <property type="entry name" value="CDGSH iron-sulfur domain, mitoNEET-type"/>
    <property type="match status" value="1"/>
</dbReference>
<dbReference type="EMBL" id="JADGJW010000506">
    <property type="protein sequence ID" value="KAJ3215985.1"/>
    <property type="molecule type" value="Genomic_DNA"/>
</dbReference>
<gene>
    <name evidence="7" type="ORF">HK099_006109</name>
</gene>
<accession>A0AAD5XUJ0</accession>
<reference evidence="7" key="1">
    <citation type="submission" date="2020-05" db="EMBL/GenBank/DDBJ databases">
        <title>Phylogenomic resolution of chytrid fungi.</title>
        <authorList>
            <person name="Stajich J.E."/>
            <person name="Amses K."/>
            <person name="Simmons R."/>
            <person name="Seto K."/>
            <person name="Myers J."/>
            <person name="Bonds A."/>
            <person name="Quandt C.A."/>
            <person name="Barry K."/>
            <person name="Liu P."/>
            <person name="Grigoriev I."/>
            <person name="Longcore J.E."/>
            <person name="James T.Y."/>
        </authorList>
    </citation>
    <scope>NUCLEOTIDE SEQUENCE</scope>
    <source>
        <strain evidence="7">JEL0476</strain>
    </source>
</reference>
<keyword evidence="4" id="KW-0411">Iron-sulfur</keyword>
<evidence type="ECO:0000256" key="5">
    <source>
        <dbReference type="ARBA" id="ARBA00034078"/>
    </source>
</evidence>
<dbReference type="InterPro" id="IPR052950">
    <property type="entry name" value="CISD"/>
</dbReference>
<dbReference type="GO" id="GO:0051537">
    <property type="term" value="F:2 iron, 2 sulfur cluster binding"/>
    <property type="evidence" value="ECO:0007669"/>
    <property type="project" value="UniProtKB-KW"/>
</dbReference>
<name>A0AAD5XUJ0_9FUNG</name>
<keyword evidence="1" id="KW-0001">2Fe-2S</keyword>
<dbReference type="Pfam" id="PF09360">
    <property type="entry name" value="zf-CDGSH"/>
    <property type="match status" value="1"/>
</dbReference>
<dbReference type="GO" id="GO:0005739">
    <property type="term" value="C:mitochondrion"/>
    <property type="evidence" value="ECO:0007669"/>
    <property type="project" value="TreeGrafter"/>
</dbReference>